<dbReference type="InterPro" id="IPR016186">
    <property type="entry name" value="C-type_lectin-like/link_sf"/>
</dbReference>
<keyword evidence="6" id="KW-0430">Lectin</keyword>
<dbReference type="Gene3D" id="3.10.100.10">
    <property type="entry name" value="Mannose-Binding Protein A, subunit A"/>
    <property type="match status" value="1"/>
</dbReference>
<feature type="region of interest" description="Disordered" evidence="13">
    <location>
        <begin position="411"/>
        <end position="496"/>
    </location>
</feature>
<reference evidence="17" key="1">
    <citation type="journal article" date="2004" name="Nature">
        <title>Genome duplication in the teleost fish Tetraodon nigroviridis reveals the early vertebrate proto-karyotype.</title>
        <authorList>
            <person name="Jaillon O."/>
            <person name="Aury J.-M."/>
            <person name="Brunet F."/>
            <person name="Petit J.-L."/>
            <person name="Stange-Thomann N."/>
            <person name="Mauceli E."/>
            <person name="Bouneau L."/>
            <person name="Fischer C."/>
            <person name="Ozouf-Costaz C."/>
            <person name="Bernot A."/>
            <person name="Nicaud S."/>
            <person name="Jaffe D."/>
            <person name="Fisher S."/>
            <person name="Lutfalla G."/>
            <person name="Dossat C."/>
            <person name="Segurens B."/>
            <person name="Dasilva C."/>
            <person name="Salanoubat M."/>
            <person name="Levy M."/>
            <person name="Boudet N."/>
            <person name="Castellano S."/>
            <person name="Anthouard V."/>
            <person name="Jubin C."/>
            <person name="Castelli V."/>
            <person name="Katinka M."/>
            <person name="Vacherie B."/>
            <person name="Biemont C."/>
            <person name="Skalli Z."/>
            <person name="Cattolico L."/>
            <person name="Poulain J."/>
            <person name="De Berardinis V."/>
            <person name="Cruaud C."/>
            <person name="Duprat S."/>
            <person name="Brottier P."/>
            <person name="Coutanceau J.-P."/>
            <person name="Gouzy J."/>
            <person name="Parra G."/>
            <person name="Lardier G."/>
            <person name="Chapple C."/>
            <person name="McKernan K.J."/>
            <person name="McEwan P."/>
            <person name="Bosak S."/>
            <person name="Kellis M."/>
            <person name="Volff J.-N."/>
            <person name="Guigo R."/>
            <person name="Zody M.C."/>
            <person name="Mesirov J."/>
            <person name="Lindblad-Toh K."/>
            <person name="Birren B."/>
            <person name="Nusbaum C."/>
            <person name="Kahn D."/>
            <person name="Robinson-Rechavi M."/>
            <person name="Laudet V."/>
            <person name="Schachter V."/>
            <person name="Quetier F."/>
            <person name="Saurin W."/>
            <person name="Scarpelli C."/>
            <person name="Wincker P."/>
            <person name="Lander E.S."/>
            <person name="Weissenbach J."/>
            <person name="Roest Crollius H."/>
        </authorList>
    </citation>
    <scope>NUCLEOTIDE SEQUENCE [LARGE SCALE GENOMIC DNA]</scope>
</reference>
<dbReference type="PANTHER" id="PTHR14789:SF9">
    <property type="entry name" value="THROMBOMODULIN"/>
    <property type="match status" value="1"/>
</dbReference>
<dbReference type="PROSITE" id="PS01186">
    <property type="entry name" value="EGF_2"/>
    <property type="match status" value="1"/>
</dbReference>
<evidence type="ECO:0000256" key="1">
    <source>
        <dbReference type="ARBA" id="ARBA00004479"/>
    </source>
</evidence>
<feature type="compositionally biased region" description="Low complexity" evidence="13">
    <location>
        <begin position="436"/>
        <end position="457"/>
    </location>
</feature>
<evidence type="ECO:0000256" key="4">
    <source>
        <dbReference type="ARBA" id="ARBA00022692"/>
    </source>
</evidence>
<comment type="subcellular location">
    <subcellularLocation>
        <location evidence="1">Membrane</location>
        <topology evidence="1">Single-pass type I membrane protein</topology>
    </subcellularLocation>
</comment>
<dbReference type="EMBL" id="CAAE01013541">
    <property type="protein sequence ID" value="CAF94910.1"/>
    <property type="molecule type" value="Genomic_DNA"/>
</dbReference>
<dbReference type="InterPro" id="IPR000152">
    <property type="entry name" value="EGF-type_Asp/Asn_hydroxyl_site"/>
</dbReference>
<feature type="domain" description="C-type lectin" evidence="16">
    <location>
        <begin position="30"/>
        <end position="145"/>
    </location>
</feature>
<dbReference type="InterPro" id="IPR000742">
    <property type="entry name" value="EGF"/>
</dbReference>
<gene>
    <name evidence="17" type="ORF">GSTENG00011332001</name>
</gene>
<evidence type="ECO:0000256" key="10">
    <source>
        <dbReference type="ARBA" id="ARBA00023157"/>
    </source>
</evidence>
<dbReference type="PROSITE" id="PS50041">
    <property type="entry name" value="C_TYPE_LECTIN_2"/>
    <property type="match status" value="1"/>
</dbReference>
<dbReference type="InterPro" id="IPR026823">
    <property type="entry name" value="cEGF"/>
</dbReference>
<dbReference type="PROSITE" id="PS01187">
    <property type="entry name" value="EGF_CA"/>
    <property type="match status" value="1"/>
</dbReference>
<dbReference type="CDD" id="cd03600">
    <property type="entry name" value="CLECT_thrombomodulin_like"/>
    <property type="match status" value="1"/>
</dbReference>
<dbReference type="AlphaFoldDB" id="Q4SWS2"/>
<dbReference type="InterPro" id="IPR018097">
    <property type="entry name" value="EGF_Ca-bd_CS"/>
</dbReference>
<evidence type="ECO:0000256" key="6">
    <source>
        <dbReference type="ARBA" id="ARBA00022734"/>
    </source>
</evidence>
<dbReference type="InterPro" id="IPR051505">
    <property type="entry name" value="C-type_lectin_domain"/>
</dbReference>
<reference evidence="17" key="2">
    <citation type="submission" date="2004-02" db="EMBL/GenBank/DDBJ databases">
        <authorList>
            <consortium name="Genoscope"/>
            <consortium name="Whitehead Institute Centre for Genome Research"/>
        </authorList>
    </citation>
    <scope>NUCLEOTIDE SEQUENCE</scope>
</reference>
<evidence type="ECO:0000256" key="3">
    <source>
        <dbReference type="ARBA" id="ARBA00022553"/>
    </source>
</evidence>
<keyword evidence="10" id="KW-1015">Disulfide bond</keyword>
<dbReference type="OrthoDB" id="4062651at2759"/>
<dbReference type="SUPFAM" id="SSF57184">
    <property type="entry name" value="Growth factor receptor domain"/>
    <property type="match status" value="1"/>
</dbReference>
<name>Q4SWS2_TETNG</name>
<evidence type="ECO:0000256" key="12">
    <source>
        <dbReference type="PROSITE-ProRule" id="PRU00076"/>
    </source>
</evidence>
<evidence type="ECO:0000259" key="15">
    <source>
        <dbReference type="PROSITE" id="PS50026"/>
    </source>
</evidence>
<dbReference type="SUPFAM" id="SSF56436">
    <property type="entry name" value="C-type lectin-like"/>
    <property type="match status" value="1"/>
</dbReference>
<feature type="signal peptide" evidence="14">
    <location>
        <begin position="1"/>
        <end position="19"/>
    </location>
</feature>
<dbReference type="Pfam" id="PF25444">
    <property type="entry name" value="THBD"/>
    <property type="match status" value="1"/>
</dbReference>
<dbReference type="PROSITE" id="PS00010">
    <property type="entry name" value="ASX_HYDROXYL"/>
    <property type="match status" value="1"/>
</dbReference>
<evidence type="ECO:0000256" key="5">
    <source>
        <dbReference type="ARBA" id="ARBA00022729"/>
    </source>
</evidence>
<accession>Q4SWS2</accession>
<evidence type="ECO:0000256" key="13">
    <source>
        <dbReference type="SAM" id="MobiDB-lite"/>
    </source>
</evidence>
<keyword evidence="7" id="KW-0677">Repeat</keyword>
<keyword evidence="3" id="KW-0597">Phosphoprotein</keyword>
<evidence type="ECO:0000256" key="14">
    <source>
        <dbReference type="SAM" id="SignalP"/>
    </source>
</evidence>
<dbReference type="FunFam" id="2.10.25.10:FF:000406">
    <property type="entry name" value="CD248 molecule"/>
    <property type="match status" value="1"/>
</dbReference>
<dbReference type="InterPro" id="IPR001881">
    <property type="entry name" value="EGF-like_Ca-bd_dom"/>
</dbReference>
<sequence>MKDATRLLAIVCALWCARSDGGKPSSGYCIGNQCFTASEQPETFVAAQKECEGLGGHLMTVRTSVSHDVLSLLLGNVSGRFWIGLHLPTACPDGSLELNGFSWVPGGSESDFSNWPAAFDGGCSSDRCVSVSPVDDFKWTREPCDARAAGFLCEFGFNVTCRGLGAGAGGTPTYSTPIGIEGGELLSLPPGSVAVLMPSGSKYICFSGGWVEAPWTCEVLGGGCEHRCTLDPEQMPLCYCPRGQTVNPENQVTCEEAQGDPCAALRCAHACYDNGGSHACKCRQGFKLAADGRSCVDVDECVSAPCEHECKNSPGSYKCACYSGYRVDAKEPHRCQLHCEERECAAECDPQRQVHLLLPGGLHPGGARPGKRVRGHGRVHLFPLPAPVRKHPRRLRVRVFPRISAGRRLRLRRDRGGAGGLRGLRRHRRTGGSGSHGAAVRAPSGGPRGDLPGRPGLYRAPGFSGLSGRLWKEEDGERGGSQSSGGRGAQSAAPDV</sequence>
<dbReference type="Pfam" id="PF12662">
    <property type="entry name" value="cEGF"/>
    <property type="match status" value="1"/>
</dbReference>
<dbReference type="GO" id="GO:0016020">
    <property type="term" value="C:membrane"/>
    <property type="evidence" value="ECO:0007669"/>
    <property type="project" value="UniProtKB-SubCell"/>
</dbReference>
<dbReference type="InterPro" id="IPR057350">
    <property type="entry name" value="THBD"/>
</dbReference>
<feature type="domain" description="EGF-like" evidence="15">
    <location>
        <begin position="297"/>
        <end position="336"/>
    </location>
</feature>
<dbReference type="PANTHER" id="PTHR14789">
    <property type="entry name" value="CHONDROLECTIN VARIANT CHODLFDELTAE"/>
    <property type="match status" value="1"/>
</dbReference>
<evidence type="ECO:0000256" key="8">
    <source>
        <dbReference type="ARBA" id="ARBA00022989"/>
    </source>
</evidence>
<dbReference type="SMART" id="SM00034">
    <property type="entry name" value="CLECT"/>
    <property type="match status" value="1"/>
</dbReference>
<keyword evidence="2 12" id="KW-0245">EGF-like domain</keyword>
<keyword evidence="11" id="KW-0325">Glycoprotein</keyword>
<dbReference type="KEGG" id="tng:GSTEN00011332G001"/>
<evidence type="ECO:0000256" key="9">
    <source>
        <dbReference type="ARBA" id="ARBA00023136"/>
    </source>
</evidence>
<evidence type="ECO:0000256" key="11">
    <source>
        <dbReference type="ARBA" id="ARBA00023180"/>
    </source>
</evidence>
<organism evidence="17">
    <name type="scientific">Tetraodon nigroviridis</name>
    <name type="common">Spotted green pufferfish</name>
    <name type="synonym">Chelonodon nigroviridis</name>
    <dbReference type="NCBI Taxonomy" id="99883"/>
    <lineage>
        <taxon>Eukaryota</taxon>
        <taxon>Metazoa</taxon>
        <taxon>Chordata</taxon>
        <taxon>Craniata</taxon>
        <taxon>Vertebrata</taxon>
        <taxon>Euteleostomi</taxon>
        <taxon>Actinopterygii</taxon>
        <taxon>Neopterygii</taxon>
        <taxon>Teleostei</taxon>
        <taxon>Neoteleostei</taxon>
        <taxon>Acanthomorphata</taxon>
        <taxon>Eupercaria</taxon>
        <taxon>Tetraodontiformes</taxon>
        <taxon>Tetradontoidea</taxon>
        <taxon>Tetraodontidae</taxon>
        <taxon>Tetraodon</taxon>
    </lineage>
</organism>
<dbReference type="GO" id="GO:0005509">
    <property type="term" value="F:calcium ion binding"/>
    <property type="evidence" value="ECO:0007669"/>
    <property type="project" value="InterPro"/>
</dbReference>
<dbReference type="PROSITE" id="PS50026">
    <property type="entry name" value="EGF_3"/>
    <property type="match status" value="1"/>
</dbReference>
<protein>
    <submittedName>
        <fullName evidence="17">(spotted green pufferfish) hypothetical protein</fullName>
    </submittedName>
</protein>
<dbReference type="InterPro" id="IPR001304">
    <property type="entry name" value="C-type_lectin-like"/>
</dbReference>
<dbReference type="InterPro" id="IPR016187">
    <property type="entry name" value="CTDL_fold"/>
</dbReference>
<keyword evidence="8" id="KW-1133">Transmembrane helix</keyword>
<keyword evidence="9" id="KW-0472">Membrane</keyword>
<evidence type="ECO:0000256" key="7">
    <source>
        <dbReference type="ARBA" id="ARBA00022737"/>
    </source>
</evidence>
<feature type="chain" id="PRO_5004244302" evidence="14">
    <location>
        <begin position="20"/>
        <end position="496"/>
    </location>
</feature>
<evidence type="ECO:0000256" key="2">
    <source>
        <dbReference type="ARBA" id="ARBA00022536"/>
    </source>
</evidence>
<comment type="caution">
    <text evidence="12">Lacks conserved residue(s) required for the propagation of feature annotation.</text>
</comment>
<dbReference type="Pfam" id="PF00059">
    <property type="entry name" value="Lectin_C"/>
    <property type="match status" value="1"/>
</dbReference>
<dbReference type="SMART" id="SM00181">
    <property type="entry name" value="EGF"/>
    <property type="match status" value="3"/>
</dbReference>
<proteinExistence type="predicted"/>
<dbReference type="InterPro" id="IPR009030">
    <property type="entry name" value="Growth_fac_rcpt_cys_sf"/>
</dbReference>
<dbReference type="SMART" id="SM00179">
    <property type="entry name" value="EGF_CA"/>
    <property type="match status" value="2"/>
</dbReference>
<keyword evidence="5 14" id="KW-0732">Signal</keyword>
<dbReference type="Gene3D" id="2.10.25.10">
    <property type="entry name" value="Laminin"/>
    <property type="match status" value="3"/>
</dbReference>
<comment type="caution">
    <text evidence="17">The sequence shown here is derived from an EMBL/GenBank/DDBJ whole genome shotgun (WGS) entry which is preliminary data.</text>
</comment>
<evidence type="ECO:0000259" key="16">
    <source>
        <dbReference type="PROSITE" id="PS50041"/>
    </source>
</evidence>
<dbReference type="GO" id="GO:0030246">
    <property type="term" value="F:carbohydrate binding"/>
    <property type="evidence" value="ECO:0007669"/>
    <property type="project" value="UniProtKB-KW"/>
</dbReference>
<keyword evidence="4" id="KW-0812">Transmembrane</keyword>
<evidence type="ECO:0000313" key="17">
    <source>
        <dbReference type="EMBL" id="CAF94910.1"/>
    </source>
</evidence>